<dbReference type="Proteomes" id="UP000234275">
    <property type="component" value="Unassembled WGS sequence"/>
</dbReference>
<evidence type="ECO:0008006" key="4">
    <source>
        <dbReference type="Google" id="ProtNLM"/>
    </source>
</evidence>
<name>A0A2I2GGC5_9EURO</name>
<dbReference type="EMBL" id="MSFO01000002">
    <property type="protein sequence ID" value="PLB51934.1"/>
    <property type="molecule type" value="Genomic_DNA"/>
</dbReference>
<sequence>MEQDTVMRDQPSDESNAAEALLQLAQDPLVPERNREVTESQAQPQDELDEDGELFETYQGIEQLQAYLYRQQRLAGIPSEQMVSMTGERGAPTQRRDGGPVNRPDNPSVVQFSAGGRVLAPFIPPARFDGVMRPLPFEGERQGSNDEPPVNDQSAREALDLNEEIYGPEGRPDRNERTPERGIPARDSHMTGPMVAVQLTEFLEPNDLVNLYACSKNWNAFVRLYPEKIIRNYSEKQAPESDSIFPFRCYPQLCKQRRVNESEHELVPGIPWLLMVMHRERIVQSIMEWMQRTGYGVPTRSGVAIRKLWFLMDIPDTKRRKWTIEHKGLWSDMDVFLAGLFMIQIDSALQDEDEGEDDLGTMRRLLMAQKSLSVLWDVLSGEIWQTELEVVQSYVRWRYEPRPHERAMNNILGVPIQEAGLLQYESYGQHGRSAKVRRPDSLVIHELKRRKLDVPKLYQAALAMEELVPHKGNKPLQWDLALKEKVAGSGLDWRDAINLDRPKIT</sequence>
<protein>
    <recommendedName>
        <fullName evidence="4">F-box domain-containing protein</fullName>
    </recommendedName>
</protein>
<dbReference type="GeneID" id="36559775"/>
<reference evidence="2 3" key="1">
    <citation type="submission" date="2016-12" db="EMBL/GenBank/DDBJ databases">
        <title>The genomes of Aspergillus section Nigri reveals drivers in fungal speciation.</title>
        <authorList>
            <consortium name="DOE Joint Genome Institute"/>
            <person name="Vesth T.C."/>
            <person name="Nybo J."/>
            <person name="Theobald S."/>
            <person name="Brandl J."/>
            <person name="Frisvad J.C."/>
            <person name="Nielsen K.F."/>
            <person name="Lyhne E.K."/>
            <person name="Kogle M.E."/>
            <person name="Kuo A."/>
            <person name="Riley R."/>
            <person name="Clum A."/>
            <person name="Nolan M."/>
            <person name="Lipzen A."/>
            <person name="Salamov A."/>
            <person name="Henrissat B."/>
            <person name="Wiebenga A."/>
            <person name="De Vries R.P."/>
            <person name="Grigoriev I.V."/>
            <person name="Mortensen U.H."/>
            <person name="Andersen M.R."/>
            <person name="Baker S.E."/>
        </authorList>
    </citation>
    <scope>NUCLEOTIDE SEQUENCE [LARGE SCALE GENOMIC DNA]</scope>
    <source>
        <strain evidence="2 3">IBT 23096</strain>
    </source>
</reference>
<evidence type="ECO:0000256" key="1">
    <source>
        <dbReference type="SAM" id="MobiDB-lite"/>
    </source>
</evidence>
<dbReference type="STRING" id="1392250.A0A2I2GGC5"/>
<proteinExistence type="predicted"/>
<comment type="caution">
    <text evidence="2">The sequence shown here is derived from an EMBL/GenBank/DDBJ whole genome shotgun (WGS) entry which is preliminary data.</text>
</comment>
<keyword evidence="3" id="KW-1185">Reference proteome</keyword>
<organism evidence="2 3">
    <name type="scientific">Aspergillus steynii IBT 23096</name>
    <dbReference type="NCBI Taxonomy" id="1392250"/>
    <lineage>
        <taxon>Eukaryota</taxon>
        <taxon>Fungi</taxon>
        <taxon>Dikarya</taxon>
        <taxon>Ascomycota</taxon>
        <taxon>Pezizomycotina</taxon>
        <taxon>Eurotiomycetes</taxon>
        <taxon>Eurotiomycetidae</taxon>
        <taxon>Eurotiales</taxon>
        <taxon>Aspergillaceae</taxon>
        <taxon>Aspergillus</taxon>
        <taxon>Aspergillus subgen. Circumdati</taxon>
    </lineage>
</organism>
<feature type="region of interest" description="Disordered" evidence="1">
    <location>
        <begin position="25"/>
        <end position="53"/>
    </location>
</feature>
<dbReference type="VEuPathDB" id="FungiDB:P170DRAFT_462039"/>
<feature type="region of interest" description="Disordered" evidence="1">
    <location>
        <begin position="134"/>
        <end position="188"/>
    </location>
</feature>
<evidence type="ECO:0000313" key="2">
    <source>
        <dbReference type="EMBL" id="PLB51934.1"/>
    </source>
</evidence>
<evidence type="ECO:0000313" key="3">
    <source>
        <dbReference type="Proteomes" id="UP000234275"/>
    </source>
</evidence>
<dbReference type="OrthoDB" id="4966at2759"/>
<dbReference type="AlphaFoldDB" id="A0A2I2GGC5"/>
<gene>
    <name evidence="2" type="ORF">P170DRAFT_462039</name>
</gene>
<feature type="compositionally biased region" description="Basic and acidic residues" evidence="1">
    <location>
        <begin position="170"/>
        <end position="188"/>
    </location>
</feature>
<accession>A0A2I2GGC5</accession>
<dbReference type="RefSeq" id="XP_024707236.1">
    <property type="nucleotide sequence ID" value="XM_024852077.1"/>
</dbReference>